<keyword evidence="2" id="KW-1185">Reference proteome</keyword>
<reference evidence="2" key="1">
    <citation type="journal article" date="2019" name="Int. J. Syst. Evol. Microbiol.">
        <title>The Global Catalogue of Microorganisms (GCM) 10K type strain sequencing project: providing services to taxonomists for standard genome sequencing and annotation.</title>
        <authorList>
            <consortium name="The Broad Institute Genomics Platform"/>
            <consortium name="The Broad Institute Genome Sequencing Center for Infectious Disease"/>
            <person name="Wu L."/>
            <person name="Ma J."/>
        </authorList>
    </citation>
    <scope>NUCLEOTIDE SEQUENCE [LARGE SCALE GENOMIC DNA]</scope>
    <source>
        <strain evidence="2">JCM 9458</strain>
    </source>
</reference>
<dbReference type="Proteomes" id="UP001501676">
    <property type="component" value="Unassembled WGS sequence"/>
</dbReference>
<accession>A0ABP6SYK7</accession>
<evidence type="ECO:0000313" key="2">
    <source>
        <dbReference type="Proteomes" id="UP001501676"/>
    </source>
</evidence>
<protein>
    <submittedName>
        <fullName evidence="1">Uncharacterized protein</fullName>
    </submittedName>
</protein>
<gene>
    <name evidence="1" type="ORF">GCM10020369_28590</name>
</gene>
<dbReference type="EMBL" id="BAAAYN010000017">
    <property type="protein sequence ID" value="GAA3387146.1"/>
    <property type="molecule type" value="Genomic_DNA"/>
</dbReference>
<comment type="caution">
    <text evidence="1">The sequence shown here is derived from an EMBL/GenBank/DDBJ whole genome shotgun (WGS) entry which is preliminary data.</text>
</comment>
<organism evidence="1 2">
    <name type="scientific">Cryptosporangium minutisporangium</name>
    <dbReference type="NCBI Taxonomy" id="113569"/>
    <lineage>
        <taxon>Bacteria</taxon>
        <taxon>Bacillati</taxon>
        <taxon>Actinomycetota</taxon>
        <taxon>Actinomycetes</taxon>
        <taxon>Cryptosporangiales</taxon>
        <taxon>Cryptosporangiaceae</taxon>
        <taxon>Cryptosporangium</taxon>
    </lineage>
</organism>
<proteinExistence type="predicted"/>
<evidence type="ECO:0000313" key="1">
    <source>
        <dbReference type="EMBL" id="GAA3387146.1"/>
    </source>
</evidence>
<name>A0ABP6SYK7_9ACTN</name>
<sequence length="118" mass="12844">MSIGAAVATGADSFVIAPSSVGGRRRYRRLRFAYRLLIRQFTGNYAVVHSVAVFHRLRPPWAWSRRRSGKAEVRPTAARFLAVVSGRADNAAGRRLGLGHGGLLACEAWPNSVLAAEQ</sequence>